<dbReference type="InterPro" id="IPR006082">
    <property type="entry name" value="PRK"/>
</dbReference>
<dbReference type="SUPFAM" id="SSF52540">
    <property type="entry name" value="P-loop containing nucleoside triphosphate hydrolases"/>
    <property type="match status" value="1"/>
</dbReference>
<keyword evidence="4" id="KW-0602">Photosynthesis</keyword>
<keyword evidence="5" id="KW-0113">Calvin cycle</keyword>
<comment type="similarity">
    <text evidence="2 11">Belongs to the phosphoribulokinase family.</text>
</comment>
<proteinExistence type="inferred from homology"/>
<dbReference type="Proteomes" id="UP000482209">
    <property type="component" value="Unassembled WGS sequence"/>
</dbReference>
<feature type="domain" description="Phosphoribulokinase/uridine kinase" evidence="13">
    <location>
        <begin position="405"/>
        <end position="579"/>
    </location>
</feature>
<dbReference type="GO" id="GO:0005524">
    <property type="term" value="F:ATP binding"/>
    <property type="evidence" value="ECO:0007669"/>
    <property type="project" value="UniProtKB-KW"/>
</dbReference>
<dbReference type="InterPro" id="IPR006083">
    <property type="entry name" value="PRK/URK"/>
</dbReference>
<feature type="transmembrane region" description="Helical" evidence="12">
    <location>
        <begin position="369"/>
        <end position="389"/>
    </location>
</feature>
<evidence type="ECO:0000256" key="1">
    <source>
        <dbReference type="ARBA" id="ARBA00005215"/>
    </source>
</evidence>
<name>A0A6L5Y0X5_9FIRM</name>
<keyword evidence="15" id="KW-1185">Reference proteome</keyword>
<keyword evidence="12" id="KW-0812">Transmembrane</keyword>
<evidence type="ECO:0000256" key="5">
    <source>
        <dbReference type="ARBA" id="ARBA00022567"/>
    </source>
</evidence>
<comment type="caution">
    <text evidence="14">The sequence shown here is derived from an EMBL/GenBank/DDBJ whole genome shotgun (WGS) entry which is preliminary data.</text>
</comment>
<dbReference type="PRINTS" id="PR00478">
    <property type="entry name" value="PHRIBLKINASE"/>
</dbReference>
<feature type="transmembrane region" description="Helical" evidence="12">
    <location>
        <begin position="207"/>
        <end position="225"/>
    </location>
</feature>
<dbReference type="Gene3D" id="3.40.50.300">
    <property type="entry name" value="P-loop containing nucleotide triphosphate hydrolases"/>
    <property type="match status" value="1"/>
</dbReference>
<evidence type="ECO:0000313" key="14">
    <source>
        <dbReference type="EMBL" id="MSS64507.1"/>
    </source>
</evidence>
<feature type="transmembrane region" description="Helical" evidence="12">
    <location>
        <begin position="246"/>
        <end position="268"/>
    </location>
</feature>
<evidence type="ECO:0000256" key="10">
    <source>
        <dbReference type="ARBA" id="ARBA00047663"/>
    </source>
</evidence>
<feature type="transmembrane region" description="Helical" evidence="12">
    <location>
        <begin position="141"/>
        <end position="162"/>
    </location>
</feature>
<feature type="transmembrane region" description="Helical" evidence="12">
    <location>
        <begin position="301"/>
        <end position="318"/>
    </location>
</feature>
<dbReference type="GO" id="GO:0008974">
    <property type="term" value="F:phosphoribulokinase activity"/>
    <property type="evidence" value="ECO:0007669"/>
    <property type="project" value="UniProtKB-EC"/>
</dbReference>
<dbReference type="EMBL" id="VUMT01000020">
    <property type="protein sequence ID" value="MSS64507.1"/>
    <property type="molecule type" value="Genomic_DNA"/>
</dbReference>
<feature type="transmembrane region" description="Helical" evidence="12">
    <location>
        <begin position="103"/>
        <end position="121"/>
    </location>
</feature>
<evidence type="ECO:0000256" key="3">
    <source>
        <dbReference type="ARBA" id="ARBA00012042"/>
    </source>
</evidence>
<evidence type="ECO:0000313" key="15">
    <source>
        <dbReference type="Proteomes" id="UP000482209"/>
    </source>
</evidence>
<reference evidence="14 15" key="1">
    <citation type="submission" date="2019-08" db="EMBL/GenBank/DDBJ databases">
        <title>In-depth cultivation of the pig gut microbiome towards novel bacterial diversity and tailored functional studies.</title>
        <authorList>
            <person name="Wylensek D."/>
            <person name="Hitch T.C.A."/>
            <person name="Clavel T."/>
        </authorList>
    </citation>
    <scope>NUCLEOTIDE SEQUENCE [LARGE SCALE GENOMIC DNA]</scope>
    <source>
        <strain evidence="14 15">WCA-693-APC-MOT-I</strain>
    </source>
</reference>
<keyword evidence="7" id="KW-0547">Nucleotide-binding</keyword>
<evidence type="ECO:0000256" key="8">
    <source>
        <dbReference type="ARBA" id="ARBA00022777"/>
    </source>
</evidence>
<gene>
    <name evidence="14" type="ORF">FYJ58_11575</name>
</gene>
<sequence length="694" mass="80688">MTFSIKQKKIHIDNFYIFIGAVTALKILLMGLFSSDYQNKLFIPFISYFVENGGDPYQHFYNCGIKNAFPYPFGMLLIQSLGAIIVKIFGIKSVFMTNLAYKFPSLLLDFVGLYFLVKVFPEKRRYVAVFYFASPIVLYSVYMHGQLDIIPTVLLLGTVYYISSKEKYRDIKGALLLIMALMTKLHILAVLPIIFMYFYKRDGLKKAMVFSGIVATGTIFLMALFKSQGFYSMVLFNEEQNVLTQVALKFATVEMYIPIISILMVYLLTFSVNIINRDLFISLCGMLFSVFLAFCPPMPGWYVWIVPYVTLFFVNIDIERYKNIAIYMLLNILYLAYFIFLHERNMVDLYFLNIDLSFLKIHNVEFKNIIFTLLSGTLIYIVFSMYQLGIASNSLYKRRNVPFTIGIAGDSGAGKSTLIEVVEAGLGANNLLYIEGDGDHKWERGEKHWEEFTHLNPKANYLYRQAQDLRQLRVGSPVKRVEYDHDTGKFTKAKKIKPKNYVMLCGLHSLYLPQTRRNLDMKIYMDVDEKLRRFWKIQRDVAHRGYSKEKIVRQIEDRMPDARKYIYPQKKYADMIIRYYDKTLRDCMEDNHVVKMSIKITVSAAIDLEVLIDELTGYGISVSYDYLDNLQMQVVDIDADYLENVDLPVETIANRIIPQLEEVTRENLYVKNAKDGIILLFLLLIISRKMKDEV</sequence>
<keyword evidence="12" id="KW-0472">Membrane</keyword>
<evidence type="ECO:0000256" key="4">
    <source>
        <dbReference type="ARBA" id="ARBA00022531"/>
    </source>
</evidence>
<dbReference type="RefSeq" id="WP_154519893.1">
    <property type="nucleotide sequence ID" value="NZ_VUMT01000020.1"/>
</dbReference>
<evidence type="ECO:0000259" key="13">
    <source>
        <dbReference type="Pfam" id="PF00485"/>
    </source>
</evidence>
<protein>
    <recommendedName>
        <fullName evidence="3 11">Phosphoribulokinase</fullName>
        <ecNumber evidence="3 11">2.7.1.19</ecNumber>
    </recommendedName>
</protein>
<feature type="transmembrane region" description="Helical" evidence="12">
    <location>
        <begin position="69"/>
        <end position="91"/>
    </location>
</feature>
<keyword evidence="9" id="KW-0067">ATP-binding</keyword>
<keyword evidence="12" id="KW-1133">Transmembrane helix</keyword>
<evidence type="ECO:0000256" key="2">
    <source>
        <dbReference type="ARBA" id="ARBA00009719"/>
    </source>
</evidence>
<evidence type="ECO:0000256" key="6">
    <source>
        <dbReference type="ARBA" id="ARBA00022679"/>
    </source>
</evidence>
<dbReference type="GO" id="GO:0019253">
    <property type="term" value="P:reductive pentose-phosphate cycle"/>
    <property type="evidence" value="ECO:0007669"/>
    <property type="project" value="UniProtKB-KW"/>
</dbReference>
<evidence type="ECO:0000256" key="11">
    <source>
        <dbReference type="RuleBase" id="RU004082"/>
    </source>
</evidence>
<accession>A0A6L5Y0X5</accession>
<evidence type="ECO:0000256" key="9">
    <source>
        <dbReference type="ARBA" id="ARBA00022840"/>
    </source>
</evidence>
<feature type="transmembrane region" description="Helical" evidence="12">
    <location>
        <begin position="174"/>
        <end position="195"/>
    </location>
</feature>
<keyword evidence="6" id="KW-0808">Transferase</keyword>
<dbReference type="EC" id="2.7.1.19" evidence="3 11"/>
<dbReference type="PANTHER" id="PTHR10285">
    <property type="entry name" value="URIDINE KINASE"/>
    <property type="match status" value="1"/>
</dbReference>
<dbReference type="PROSITE" id="PS00567">
    <property type="entry name" value="PHOSPHORIBULOKINASE"/>
    <property type="match status" value="1"/>
</dbReference>
<feature type="transmembrane region" description="Helical" evidence="12">
    <location>
        <begin position="12"/>
        <end position="33"/>
    </location>
</feature>
<dbReference type="InterPro" id="IPR027417">
    <property type="entry name" value="P-loop_NTPase"/>
</dbReference>
<comment type="pathway">
    <text evidence="1">Carbohydrate biosynthesis; Calvin cycle.</text>
</comment>
<comment type="catalytic activity">
    <reaction evidence="10 11">
        <text>D-ribulose 5-phosphate + ATP = D-ribulose 1,5-bisphosphate + ADP + H(+)</text>
        <dbReference type="Rhea" id="RHEA:19365"/>
        <dbReference type="ChEBI" id="CHEBI:15378"/>
        <dbReference type="ChEBI" id="CHEBI:30616"/>
        <dbReference type="ChEBI" id="CHEBI:57870"/>
        <dbReference type="ChEBI" id="CHEBI:58121"/>
        <dbReference type="ChEBI" id="CHEBI:456216"/>
        <dbReference type="EC" id="2.7.1.19"/>
    </reaction>
</comment>
<dbReference type="AlphaFoldDB" id="A0A6L5Y0X5"/>
<feature type="transmembrane region" description="Helical" evidence="12">
    <location>
        <begin position="324"/>
        <end position="341"/>
    </location>
</feature>
<evidence type="ECO:0000256" key="12">
    <source>
        <dbReference type="SAM" id="Phobius"/>
    </source>
</evidence>
<evidence type="ECO:0000256" key="7">
    <source>
        <dbReference type="ARBA" id="ARBA00022741"/>
    </source>
</evidence>
<keyword evidence="8 14" id="KW-0418">Kinase</keyword>
<organism evidence="14 15">
    <name type="scientific">Velocimicrobium porci</name>
    <dbReference type="NCBI Taxonomy" id="2606634"/>
    <lineage>
        <taxon>Bacteria</taxon>
        <taxon>Bacillati</taxon>
        <taxon>Bacillota</taxon>
        <taxon>Clostridia</taxon>
        <taxon>Lachnospirales</taxon>
        <taxon>Lachnospiraceae</taxon>
        <taxon>Velocimicrobium</taxon>
    </lineage>
</organism>
<dbReference type="Pfam" id="PF00485">
    <property type="entry name" value="PRK"/>
    <property type="match status" value="1"/>
</dbReference>